<dbReference type="AlphaFoldDB" id="H6N7S8"/>
<dbReference type="HOGENOM" id="CLU_1804049_0_0_14"/>
<reference evidence="1 2" key="1">
    <citation type="journal article" date="2012" name="J. Bacteriol.">
        <title>Complete genome sequence of Mycoplasma haemocanis strain Illinois.</title>
        <authorList>
            <person name="do Nascimento N.C."/>
            <person name="Guimaraes A.M."/>
            <person name="Santos A.P."/>
            <person name="Sanmiguel P.J."/>
            <person name="Messick J.B."/>
        </authorList>
    </citation>
    <scope>NUCLEOTIDE SEQUENCE [LARGE SCALE GENOMIC DNA]</scope>
    <source>
        <strain evidence="1 2">Illinois</strain>
    </source>
</reference>
<sequence>MKFKTLLGIGVVGGLGGAGVYGFNSLKPKNLQEYLEWQGFKLVSNTDTNTWKAIKTENAILLREIFGNDNPEILQIQQWCKSLLPLTDYQKYVSRVSKVCVDSIWTVEGKIIQKQGSTSGLIKKGEDEKFKVAYVFRRHISEFNKIYPPKKRRGTL</sequence>
<name>H6N7S8_MYCHN</name>
<proteinExistence type="predicted"/>
<evidence type="ECO:0000313" key="2">
    <source>
        <dbReference type="Proteomes" id="UP000009135"/>
    </source>
</evidence>
<dbReference type="KEGG" id="mhe:MHC_04220"/>
<dbReference type="EMBL" id="CP003199">
    <property type="protein sequence ID" value="AEW45700.1"/>
    <property type="molecule type" value="Genomic_DNA"/>
</dbReference>
<keyword evidence="2" id="KW-1185">Reference proteome</keyword>
<organism evidence="1 2">
    <name type="scientific">Mycoplasma haemocanis (strain Illinois)</name>
    <dbReference type="NCBI Taxonomy" id="1111676"/>
    <lineage>
        <taxon>Bacteria</taxon>
        <taxon>Bacillati</taxon>
        <taxon>Mycoplasmatota</taxon>
        <taxon>Mollicutes</taxon>
        <taxon>Mycoplasmataceae</taxon>
        <taxon>Mycoplasma</taxon>
    </lineage>
</organism>
<gene>
    <name evidence="1" type="ordered locus">MHC_04220</name>
</gene>
<evidence type="ECO:0000313" key="1">
    <source>
        <dbReference type="EMBL" id="AEW45700.1"/>
    </source>
</evidence>
<dbReference type="Proteomes" id="UP000009135">
    <property type="component" value="Chromosome"/>
</dbReference>
<dbReference type="STRING" id="1111676.MHC_04220"/>
<protein>
    <submittedName>
        <fullName evidence="1">Uncharacterized protein</fullName>
    </submittedName>
</protein>
<accession>H6N7S8</accession>